<dbReference type="InterPro" id="IPR023214">
    <property type="entry name" value="HAD_sf"/>
</dbReference>
<dbReference type="SFLD" id="SFLDS00003">
    <property type="entry name" value="Haloacid_Dehalogenase"/>
    <property type="match status" value="1"/>
</dbReference>
<dbReference type="InterPro" id="IPR006381">
    <property type="entry name" value="HAD-SF-IIB-MPGP"/>
</dbReference>
<reference evidence="4 5" key="1">
    <citation type="submission" date="2023-07" db="EMBL/GenBank/DDBJ databases">
        <title>Pathogenic bacteria of pear tree diseases.</title>
        <authorList>
            <person name="Zhang Z."/>
            <person name="He L."/>
            <person name="Huang R."/>
        </authorList>
    </citation>
    <scope>NUCLEOTIDE SEQUENCE [LARGE SCALE GENOMIC DNA]</scope>
    <source>
        <strain evidence="4 5">DE2</strain>
    </source>
</reference>
<name>A0AA50HKV9_9GAMM</name>
<dbReference type="Gene3D" id="3.40.50.1000">
    <property type="entry name" value="HAD superfamily/HAD-like"/>
    <property type="match status" value="1"/>
</dbReference>
<keyword evidence="5" id="KW-1185">Reference proteome</keyword>
<evidence type="ECO:0000313" key="5">
    <source>
        <dbReference type="Proteomes" id="UP001228139"/>
    </source>
</evidence>
<dbReference type="Gene3D" id="3.30.980.20">
    <property type="entry name" value="Putative mannosyl-3-phosphoglycerate phosphatase, domain 2"/>
    <property type="match status" value="1"/>
</dbReference>
<evidence type="ECO:0000256" key="2">
    <source>
        <dbReference type="ARBA" id="ARBA00022801"/>
    </source>
</evidence>
<dbReference type="PANTHER" id="PTHR10000">
    <property type="entry name" value="PHOSPHOSERINE PHOSPHATASE"/>
    <property type="match status" value="1"/>
</dbReference>
<dbReference type="AlphaFoldDB" id="A0AA50HKV9"/>
<dbReference type="EC" id="3.1.3.70" evidence="4"/>
<dbReference type="NCBIfam" id="TIGR01484">
    <property type="entry name" value="HAD-SF-IIB"/>
    <property type="match status" value="1"/>
</dbReference>
<proteinExistence type="predicted"/>
<dbReference type="GO" id="GO:0000287">
    <property type="term" value="F:magnesium ion binding"/>
    <property type="evidence" value="ECO:0007669"/>
    <property type="project" value="TreeGrafter"/>
</dbReference>
<dbReference type="SFLD" id="SFLDG01142">
    <property type="entry name" value="C2.B.2:_Mannosyl-3-phosphoglyc"/>
    <property type="match status" value="1"/>
</dbReference>
<dbReference type="InterPro" id="IPR006379">
    <property type="entry name" value="HAD-SF_hydro_IIB"/>
</dbReference>
<evidence type="ECO:0000256" key="1">
    <source>
        <dbReference type="ARBA" id="ARBA00022723"/>
    </source>
</evidence>
<keyword evidence="2 4" id="KW-0378">Hydrolase</keyword>
<gene>
    <name evidence="4" type="ORF">Q3V30_13090</name>
</gene>
<keyword evidence="3" id="KW-0460">Magnesium</keyword>
<dbReference type="EMBL" id="CP132353">
    <property type="protein sequence ID" value="WLS77421.1"/>
    <property type="molecule type" value="Genomic_DNA"/>
</dbReference>
<dbReference type="Proteomes" id="UP001228139">
    <property type="component" value="Chromosome"/>
</dbReference>
<dbReference type="Pfam" id="PF08282">
    <property type="entry name" value="Hydrolase_3"/>
    <property type="match status" value="1"/>
</dbReference>
<dbReference type="PANTHER" id="PTHR10000:SF8">
    <property type="entry name" value="HAD SUPERFAMILY HYDROLASE-LIKE, TYPE 3"/>
    <property type="match status" value="1"/>
</dbReference>
<dbReference type="NCBIfam" id="NF002976">
    <property type="entry name" value="PRK03669.1"/>
    <property type="match status" value="1"/>
</dbReference>
<dbReference type="KEGG" id="epi:Q3V30_13090"/>
<dbReference type="GO" id="GO:0005829">
    <property type="term" value="C:cytosol"/>
    <property type="evidence" value="ECO:0007669"/>
    <property type="project" value="TreeGrafter"/>
</dbReference>
<accession>A0AA50HKV9</accession>
<protein>
    <submittedName>
        <fullName evidence="4">Mannosyl-3-phosphoglycerate phosphatase-related protein</fullName>
        <ecNumber evidence="4">3.1.3.70</ecNumber>
    </submittedName>
</protein>
<dbReference type="GO" id="GO:0050531">
    <property type="term" value="F:mannosyl-3-phosphoglycerate phosphatase activity"/>
    <property type="evidence" value="ECO:0007669"/>
    <property type="project" value="UniProtKB-EC"/>
</dbReference>
<dbReference type="SUPFAM" id="SSF56784">
    <property type="entry name" value="HAD-like"/>
    <property type="match status" value="1"/>
</dbReference>
<keyword evidence="1" id="KW-0479">Metal-binding</keyword>
<dbReference type="InterPro" id="IPR036412">
    <property type="entry name" value="HAD-like_sf"/>
</dbReference>
<organism evidence="4 5">
    <name type="scientific">Erwinia pyri</name>
    <dbReference type="NCBI Taxonomy" id="3062598"/>
    <lineage>
        <taxon>Bacteria</taxon>
        <taxon>Pseudomonadati</taxon>
        <taxon>Pseudomonadota</taxon>
        <taxon>Gammaproteobacteria</taxon>
        <taxon>Enterobacterales</taxon>
        <taxon>Erwiniaceae</taxon>
        <taxon>Erwinia</taxon>
    </lineage>
</organism>
<evidence type="ECO:0000313" key="4">
    <source>
        <dbReference type="EMBL" id="WLS77421.1"/>
    </source>
</evidence>
<dbReference type="NCBIfam" id="TIGR01486">
    <property type="entry name" value="HAD-SF-IIB-MPGP"/>
    <property type="match status" value="1"/>
</dbReference>
<sequence>MPTLQDPLMIVTDLDGSLLDHHTYSWEPAQPWLDRLNEQGIPVVICSSKTAAEILPLQRLLKITGSPYIAENGAIVHWEGFNGSVDQAANKGYTEICQTLQKLRDGMGFKFTGFADVSEKEVAEWTGLTPHNAALAKMREGSESLIWRDSAARFDDFSEALAAEQLTLVQGGRFWSVMNQGAGKGAALDLLLHHFLHPLGDKWLTIGLGDGPNDGPMLDKVEYAVIIKGYSKTPVTLQREERDAEQTVFRTTHFGPAGWSEGLSHFITQDQVGACPEGTS</sequence>
<evidence type="ECO:0000256" key="3">
    <source>
        <dbReference type="ARBA" id="ARBA00022842"/>
    </source>
</evidence>
<dbReference type="SFLD" id="SFLDG01140">
    <property type="entry name" value="C2.B:_Phosphomannomutase_and_P"/>
    <property type="match status" value="1"/>
</dbReference>
<dbReference type="RefSeq" id="WP_306206314.1">
    <property type="nucleotide sequence ID" value="NZ_CP132353.1"/>
</dbReference>
<dbReference type="GO" id="GO:0051479">
    <property type="term" value="P:mannosylglycerate biosynthetic process"/>
    <property type="evidence" value="ECO:0007669"/>
    <property type="project" value="InterPro"/>
</dbReference>